<keyword evidence="1" id="KW-0507">mRNA processing</keyword>
<dbReference type="GO" id="GO:0006397">
    <property type="term" value="P:mRNA processing"/>
    <property type="evidence" value="ECO:0007669"/>
    <property type="project" value="UniProtKB-KW"/>
</dbReference>
<name>A0A8J4AT04_9CHLO</name>
<evidence type="ECO:0000256" key="1">
    <source>
        <dbReference type="ARBA" id="ARBA00022664"/>
    </source>
</evidence>
<comment type="caution">
    <text evidence="6">The sequence shown here is derived from an EMBL/GenBank/DDBJ whole genome shotgun (WGS) entry which is preliminary data.</text>
</comment>
<evidence type="ECO:0000259" key="5">
    <source>
        <dbReference type="SMART" id="SM01141"/>
    </source>
</evidence>
<feature type="compositionally biased region" description="Polar residues" evidence="4">
    <location>
        <begin position="361"/>
        <end position="373"/>
    </location>
</feature>
<dbReference type="AlphaFoldDB" id="A0A8J4AT04"/>
<organism evidence="6 7">
    <name type="scientific">Volvox africanus</name>
    <dbReference type="NCBI Taxonomy" id="51714"/>
    <lineage>
        <taxon>Eukaryota</taxon>
        <taxon>Viridiplantae</taxon>
        <taxon>Chlorophyta</taxon>
        <taxon>core chlorophytes</taxon>
        <taxon>Chlorophyceae</taxon>
        <taxon>CS clade</taxon>
        <taxon>Chlamydomonadales</taxon>
        <taxon>Volvocaceae</taxon>
        <taxon>Volvox</taxon>
    </lineage>
</organism>
<feature type="compositionally biased region" description="Basic residues" evidence="4">
    <location>
        <begin position="261"/>
        <end position="279"/>
    </location>
</feature>
<feature type="domain" description="Suppressor of white apricot N-terminal" evidence="5">
    <location>
        <begin position="42"/>
        <end position="193"/>
    </location>
</feature>
<evidence type="ECO:0000256" key="4">
    <source>
        <dbReference type="SAM" id="MobiDB-lite"/>
    </source>
</evidence>
<feature type="compositionally biased region" description="Polar residues" evidence="4">
    <location>
        <begin position="563"/>
        <end position="573"/>
    </location>
</feature>
<feature type="region of interest" description="Disordered" evidence="4">
    <location>
        <begin position="194"/>
        <end position="230"/>
    </location>
</feature>
<dbReference type="InterPro" id="IPR019147">
    <property type="entry name" value="SWAP_N_domain"/>
</dbReference>
<feature type="compositionally biased region" description="Gly residues" evidence="4">
    <location>
        <begin position="543"/>
        <end position="552"/>
    </location>
</feature>
<dbReference type="Pfam" id="PF09750">
    <property type="entry name" value="DRY_EERY"/>
    <property type="match status" value="1"/>
</dbReference>
<evidence type="ECO:0000313" key="7">
    <source>
        <dbReference type="Proteomes" id="UP000747399"/>
    </source>
</evidence>
<dbReference type="SMART" id="SM01141">
    <property type="entry name" value="DRY_EERY"/>
    <property type="match status" value="1"/>
</dbReference>
<dbReference type="InterPro" id="IPR040397">
    <property type="entry name" value="SWAP"/>
</dbReference>
<feature type="coiled-coil region" evidence="3">
    <location>
        <begin position="9"/>
        <end position="36"/>
    </location>
</feature>
<dbReference type="PANTHER" id="PTHR13161:SF4">
    <property type="entry name" value="CLK4-ASSOCIATING SERINE_ARGININE RICH PROTEIN"/>
    <property type="match status" value="1"/>
</dbReference>
<protein>
    <recommendedName>
        <fullName evidence="5">Suppressor of white apricot N-terminal domain-containing protein</fullName>
    </recommendedName>
</protein>
<evidence type="ECO:0000256" key="3">
    <source>
        <dbReference type="SAM" id="Coils"/>
    </source>
</evidence>
<keyword evidence="2" id="KW-0508">mRNA splicing</keyword>
<feature type="compositionally biased region" description="Basic residues" evidence="4">
    <location>
        <begin position="329"/>
        <end position="357"/>
    </location>
</feature>
<keyword evidence="3" id="KW-0175">Coiled coil</keyword>
<feature type="compositionally biased region" description="Acidic residues" evidence="4">
    <location>
        <begin position="203"/>
        <end position="230"/>
    </location>
</feature>
<feature type="region of interest" description="Disordered" evidence="4">
    <location>
        <begin position="452"/>
        <end position="578"/>
    </location>
</feature>
<feature type="compositionally biased region" description="Basic and acidic residues" evidence="4">
    <location>
        <begin position="318"/>
        <end position="328"/>
    </location>
</feature>
<dbReference type="GO" id="GO:0008380">
    <property type="term" value="P:RNA splicing"/>
    <property type="evidence" value="ECO:0007669"/>
    <property type="project" value="UniProtKB-KW"/>
</dbReference>
<feature type="compositionally biased region" description="Basic and acidic residues" evidence="4">
    <location>
        <begin position="474"/>
        <end position="493"/>
    </location>
</feature>
<dbReference type="PANTHER" id="PTHR13161">
    <property type="entry name" value="SPLICING FACTOR SUPPRESSOR OF WHITE APRICOT"/>
    <property type="match status" value="1"/>
</dbReference>
<feature type="compositionally biased region" description="Basic and acidic residues" evidence="4">
    <location>
        <begin position="500"/>
        <end position="542"/>
    </location>
</feature>
<dbReference type="EMBL" id="BNCO01000004">
    <property type="protein sequence ID" value="GIL46949.1"/>
    <property type="molecule type" value="Genomic_DNA"/>
</dbReference>
<evidence type="ECO:0000313" key="6">
    <source>
        <dbReference type="EMBL" id="GIL46949.1"/>
    </source>
</evidence>
<accession>A0A8J4AT04</accession>
<gene>
    <name evidence="6" type="ORF">Vafri_3819</name>
</gene>
<evidence type="ECO:0000256" key="2">
    <source>
        <dbReference type="ARBA" id="ARBA00023187"/>
    </source>
</evidence>
<reference evidence="6" key="1">
    <citation type="journal article" date="2021" name="Proc. Natl. Acad. Sci. U.S.A.">
        <title>Three genomes in the algal genus Volvox reveal the fate of a haploid sex-determining region after a transition to homothallism.</title>
        <authorList>
            <person name="Yamamoto K."/>
            <person name="Hamaji T."/>
            <person name="Kawai-Toyooka H."/>
            <person name="Matsuzaki R."/>
            <person name="Takahashi F."/>
            <person name="Nishimura Y."/>
            <person name="Kawachi M."/>
            <person name="Noguchi H."/>
            <person name="Minakuchi Y."/>
            <person name="Umen J.G."/>
            <person name="Toyoda A."/>
            <person name="Nozaki H."/>
        </authorList>
    </citation>
    <scope>NUCLEOTIDE SEQUENCE</scope>
    <source>
        <strain evidence="6">NIES-3780</strain>
    </source>
</reference>
<sequence length="723" mass="79136">MASYYHDARAHARKLKEISEDNKRRAERKAEIAETQVEHPLNYLFVEGRSCKIFRNSEQHQNLENGIGLIPWGNGGTLIDRFDGRALLDFYKEPDASAWTRPKAPQEEKLDQSLRFESFRDVVRLATKGLSEPEGLAFARQENIEIRAAMRAAATAAAAAAAGQRNPPPLSMAMPMAGTGAFSAVGFNYGGAAAGGGGSSDSSSDDDSSDSESDGDEDEDAGQEAEDDRIDDIAEQYGLTDFSYRLHRALQQEGEEEARLRKPPRRRVSRKNTRERTRRMAGMGLDPTGAPIGTARDWTQPPPRSAAQDNIRIIPPRQPREVGEDGGYRRRRSRSGSRSRSRSRTPSRSRSPRRHRHTESGHTQYITEFSSASAPGGSRTGVSSRGGGHGGCGGVAVVLAQQQHQAVNRPTIDRSMFERDEAILDALPDMPDPAALGPQSIPLPPTTVQAIRAAAAEGGRREARTGVGGGSGGSRRERERDERERERERERNYHGYSYRRRYEQPHRDSLSRSRSRSRERERDWDRERKHERDRGGKEHDRPGGGNSGGGGSSEVERVRDRQLSGSGVSTSGYGATKVGPAGRVAAQAEAVAWLKGVPPQRAVLVLQRAVVVRPAAAGLGPRLLLACYRGGGGGGGKDSCGARRHSPLRTPKEAVIIPLSSVQRITLRSSWKFRSFPSQGRATLLRVDGRLPTALESFRLLVQQRGLGGLRMTIAPSVRPSVR</sequence>
<feature type="region of interest" description="Disordered" evidence="4">
    <location>
        <begin position="252"/>
        <end position="389"/>
    </location>
</feature>
<keyword evidence="7" id="KW-1185">Reference proteome</keyword>
<proteinExistence type="predicted"/>
<dbReference type="Proteomes" id="UP000747399">
    <property type="component" value="Unassembled WGS sequence"/>
</dbReference>